<sequence length="1096" mass="121145">MKNPSLQNSPKSNFDSSSVPTGKDTQSDSLLVIFNSHSEENSVFSSIETLTHCSDVGLSKMCDISSQKVTRDSETLYNRIEELNLTSLEETTLQHSTNTRNIHGFTQPHTNQDKNKSFAKCKHSLSLHDVSALPDFPLKCKSRNFSSDTIQTQSVITISSGLKSKDSGLPRSVSCLSLSSDRKSYEHIQSKVKEYIRQIKEADERNKSLKLGDVSDKSIHADDVNYVSEKASVASEETLTAVIKDLHYELQDKEILLSKLQDNYDKLLIKYAEAENRIDQLRFKVIDPSLEFAGRREEQYHPESSVLNRAKKYTFSYNGESDMKVDAKSLASDIKDSHLSKISAYNDKIISNENQCSSAALFSERVTRQNVPLNPLVKLYSSSVRLGKRVKPLPRNSQAKTSEESFKSKLSVLSRMSKGRDHCRLRCKGRGGLPLIHSRSKSEGMHGSSVTQSCEQLGNAMCSYQKNVCCQCMGNDGTAQGAKCDPDELCEDVGEFGLSQSRQHREIPMESEIEISSYCKEPLLCKRSLEQSGSDYLQNTSFEKVSRWQESLPPVELIEPNCYESFDCHSNGSKTASHNFIKKFVSPGGRDSGCPHSELCSSSVQPNPVNFSASQATKCQTVLEAKDMSLQTERERVAQHTDHSVAFQSLPYNITISDDGRMLDNCDDLHLLVSVSDSMNQNECSRNTVVPKFLNIDSCECWDLEVKPSGDITNSSASLPPCDQKRKNIFPDFHVPPLKLGSLVDGDDSDANSVHSTNSSGMTLVSESKETSKADIHYSSYEESLNCSCQGTSEGITYPPSTYMTSDSQAFKTLNKGKVSNSKICVSLSSASDTDFQEGNCNLGKEAERKQHNNVHPVKNCVSERRMNDTTVQNDSLEGSIATSTTYRSIQPYKTVGEIKHASSQQYCGSNPTRLDQTVDHNILNYIPVHMEGHESSANHALGVMESDMSRRKLLGSALRYLLLAFFSTEKCLDNGCICHRSSSKPVTPRNHVRHVGTHVNLTSTLSDPVCGAKRILASDGVVNSVMEAASSKGSDSISGRMNDASSVVVSEDQSVEKAECNLLKCLHEMDLCAQQLKARSETILNILAVQLKPGS</sequence>
<feature type="region of interest" description="Disordered" evidence="2">
    <location>
        <begin position="748"/>
        <end position="769"/>
    </location>
</feature>
<proteinExistence type="predicted"/>
<dbReference type="Proteomes" id="UP000235965">
    <property type="component" value="Unassembled WGS sequence"/>
</dbReference>
<protein>
    <submittedName>
        <fullName evidence="3">Uncharacterized protein</fullName>
    </submittedName>
</protein>
<dbReference type="EMBL" id="NEVH01016293">
    <property type="protein sequence ID" value="PNF26088.1"/>
    <property type="molecule type" value="Genomic_DNA"/>
</dbReference>
<feature type="compositionally biased region" description="Polar residues" evidence="2">
    <location>
        <begin position="751"/>
        <end position="766"/>
    </location>
</feature>
<organism evidence="3 4">
    <name type="scientific">Cryptotermes secundus</name>
    <dbReference type="NCBI Taxonomy" id="105785"/>
    <lineage>
        <taxon>Eukaryota</taxon>
        <taxon>Metazoa</taxon>
        <taxon>Ecdysozoa</taxon>
        <taxon>Arthropoda</taxon>
        <taxon>Hexapoda</taxon>
        <taxon>Insecta</taxon>
        <taxon>Pterygota</taxon>
        <taxon>Neoptera</taxon>
        <taxon>Polyneoptera</taxon>
        <taxon>Dictyoptera</taxon>
        <taxon>Blattodea</taxon>
        <taxon>Blattoidea</taxon>
        <taxon>Termitoidae</taxon>
        <taxon>Kalotermitidae</taxon>
        <taxon>Cryptotermitinae</taxon>
        <taxon>Cryptotermes</taxon>
    </lineage>
</organism>
<feature type="region of interest" description="Disordered" evidence="2">
    <location>
        <begin position="1"/>
        <end position="24"/>
    </location>
</feature>
<dbReference type="AlphaFoldDB" id="A0A2J7QBY9"/>
<evidence type="ECO:0000256" key="1">
    <source>
        <dbReference type="SAM" id="Coils"/>
    </source>
</evidence>
<gene>
    <name evidence="3" type="ORF">B7P43_G04922</name>
</gene>
<accession>A0A2J7QBY9</accession>
<dbReference type="OrthoDB" id="8194773at2759"/>
<evidence type="ECO:0000256" key="2">
    <source>
        <dbReference type="SAM" id="MobiDB-lite"/>
    </source>
</evidence>
<comment type="caution">
    <text evidence="3">The sequence shown here is derived from an EMBL/GenBank/DDBJ whole genome shotgun (WGS) entry which is preliminary data.</text>
</comment>
<dbReference type="InParanoid" id="A0A2J7QBY9"/>
<evidence type="ECO:0000313" key="4">
    <source>
        <dbReference type="Proteomes" id="UP000235965"/>
    </source>
</evidence>
<evidence type="ECO:0000313" key="3">
    <source>
        <dbReference type="EMBL" id="PNF26088.1"/>
    </source>
</evidence>
<feature type="coiled-coil region" evidence="1">
    <location>
        <begin position="185"/>
        <end position="212"/>
    </location>
</feature>
<reference evidence="3 4" key="1">
    <citation type="submission" date="2017-12" db="EMBL/GenBank/DDBJ databases">
        <title>Hemimetabolous genomes reveal molecular basis of termite eusociality.</title>
        <authorList>
            <person name="Harrison M.C."/>
            <person name="Jongepier E."/>
            <person name="Robertson H.M."/>
            <person name="Arning N."/>
            <person name="Bitard-Feildel T."/>
            <person name="Chao H."/>
            <person name="Childers C.P."/>
            <person name="Dinh H."/>
            <person name="Doddapaneni H."/>
            <person name="Dugan S."/>
            <person name="Gowin J."/>
            <person name="Greiner C."/>
            <person name="Han Y."/>
            <person name="Hu H."/>
            <person name="Hughes D.S.T."/>
            <person name="Huylmans A.-K."/>
            <person name="Kemena C."/>
            <person name="Kremer L.P.M."/>
            <person name="Lee S.L."/>
            <person name="Lopez-Ezquerra A."/>
            <person name="Mallet L."/>
            <person name="Monroy-Kuhn J.M."/>
            <person name="Moser A."/>
            <person name="Murali S.C."/>
            <person name="Muzny D.M."/>
            <person name="Otani S."/>
            <person name="Piulachs M.-D."/>
            <person name="Poelchau M."/>
            <person name="Qu J."/>
            <person name="Schaub F."/>
            <person name="Wada-Katsumata A."/>
            <person name="Worley K.C."/>
            <person name="Xie Q."/>
            <person name="Ylla G."/>
            <person name="Poulsen M."/>
            <person name="Gibbs R.A."/>
            <person name="Schal C."/>
            <person name="Richards S."/>
            <person name="Belles X."/>
            <person name="Korb J."/>
            <person name="Bornberg-Bauer E."/>
        </authorList>
    </citation>
    <scope>NUCLEOTIDE SEQUENCE [LARGE SCALE GENOMIC DNA]</scope>
    <source>
        <tissue evidence="3">Whole body</tissue>
    </source>
</reference>
<keyword evidence="4" id="KW-1185">Reference proteome</keyword>
<feature type="coiled-coil region" evidence="1">
    <location>
        <begin position="243"/>
        <end position="284"/>
    </location>
</feature>
<name>A0A2J7QBY9_9NEOP</name>
<keyword evidence="1" id="KW-0175">Coiled coil</keyword>